<evidence type="ECO:0000256" key="18">
    <source>
        <dbReference type="RuleBase" id="RU000454"/>
    </source>
</evidence>
<reference evidence="21" key="1">
    <citation type="submission" date="2023-09" db="UniProtKB">
        <authorList>
            <consortium name="Ensembl"/>
        </authorList>
    </citation>
    <scope>IDENTIFICATION</scope>
</reference>
<gene>
    <name evidence="21 23" type="primary">LOC109690302</name>
</gene>
<protein>
    <recommendedName>
        <fullName evidence="14">Gastricsin</fullName>
        <ecNumber evidence="13">3.4.23.3</ecNumber>
    </recommendedName>
    <alternativeName>
        <fullName evidence="15">Pepsinogen C</fullName>
    </alternativeName>
</protein>
<evidence type="ECO:0000313" key="23">
    <source>
        <dbReference type="RefSeq" id="XP_020025150.1"/>
    </source>
</evidence>
<dbReference type="PANTHER" id="PTHR47966:SF72">
    <property type="entry name" value="GASTRICSIN"/>
    <property type="match status" value="1"/>
</dbReference>
<feature type="chain" id="PRO_5044674579" description="Gastricsin" evidence="19">
    <location>
        <begin position="17"/>
        <end position="391"/>
    </location>
</feature>
<evidence type="ECO:0000256" key="2">
    <source>
        <dbReference type="ARBA" id="ARBA00007447"/>
    </source>
</evidence>
<feature type="disulfide bond" evidence="17">
    <location>
        <begin position="107"/>
        <end position="112"/>
    </location>
</feature>
<organism evidence="21">
    <name type="scientific">Castor canadensis</name>
    <name type="common">American beaver</name>
    <dbReference type="NCBI Taxonomy" id="51338"/>
    <lineage>
        <taxon>Eukaryota</taxon>
        <taxon>Metazoa</taxon>
        <taxon>Chordata</taxon>
        <taxon>Craniata</taxon>
        <taxon>Vertebrata</taxon>
        <taxon>Euteleostomi</taxon>
        <taxon>Mammalia</taxon>
        <taxon>Eutheria</taxon>
        <taxon>Euarchontoglires</taxon>
        <taxon>Glires</taxon>
        <taxon>Rodentia</taxon>
        <taxon>Castorimorpha</taxon>
        <taxon>Castoridae</taxon>
        <taxon>Castor</taxon>
    </lineage>
</organism>
<evidence type="ECO:0000256" key="13">
    <source>
        <dbReference type="ARBA" id="ARBA00023796"/>
    </source>
</evidence>
<evidence type="ECO:0000256" key="7">
    <source>
        <dbReference type="ARBA" id="ARBA00022757"/>
    </source>
</evidence>
<comment type="similarity">
    <text evidence="2 18">Belongs to the peptidase A1 family.</text>
</comment>
<dbReference type="PROSITE" id="PS00141">
    <property type="entry name" value="ASP_PROTEASE"/>
    <property type="match status" value="2"/>
</dbReference>
<dbReference type="InterPro" id="IPR033121">
    <property type="entry name" value="PEPTIDASE_A1"/>
</dbReference>
<evidence type="ECO:0000256" key="9">
    <source>
        <dbReference type="ARBA" id="ARBA00023145"/>
    </source>
</evidence>
<comment type="subcellular location">
    <subcellularLocation>
        <location evidence="1">Secreted</location>
    </subcellularLocation>
</comment>
<evidence type="ECO:0000256" key="10">
    <source>
        <dbReference type="ARBA" id="ARBA00023157"/>
    </source>
</evidence>
<dbReference type="Pfam" id="PF07966">
    <property type="entry name" value="A1_Propeptide"/>
    <property type="match status" value="1"/>
</dbReference>
<dbReference type="FunFam" id="2.40.70.10:FF:000004">
    <property type="entry name" value="Pepsin A"/>
    <property type="match status" value="1"/>
</dbReference>
<evidence type="ECO:0000256" key="16">
    <source>
        <dbReference type="PIRSR" id="PIRSR601461-1"/>
    </source>
</evidence>
<evidence type="ECO:0000313" key="22">
    <source>
        <dbReference type="Proteomes" id="UP001732720"/>
    </source>
</evidence>
<dbReference type="GO" id="GO:0007586">
    <property type="term" value="P:digestion"/>
    <property type="evidence" value="ECO:0007669"/>
    <property type="project" value="UniProtKB-KW"/>
</dbReference>
<keyword evidence="3" id="KW-0964">Secreted</keyword>
<keyword evidence="8 18" id="KW-0378">Hydrolase</keyword>
<dbReference type="PROSITE" id="PS51767">
    <property type="entry name" value="PEPTIDASE_A1"/>
    <property type="match status" value="1"/>
</dbReference>
<dbReference type="GeneID" id="109690302"/>
<evidence type="ECO:0000256" key="17">
    <source>
        <dbReference type="PIRSR" id="PIRSR601461-2"/>
    </source>
</evidence>
<evidence type="ECO:0000256" key="12">
    <source>
        <dbReference type="ARBA" id="ARBA00023749"/>
    </source>
</evidence>
<dbReference type="KEGG" id="ccan:109690302"/>
<feature type="disulfide bond" evidence="17">
    <location>
        <begin position="314"/>
        <end position="347"/>
    </location>
</feature>
<keyword evidence="6 18" id="KW-0064">Aspartyl protease</keyword>
<dbReference type="Pfam" id="PF00026">
    <property type="entry name" value="Asp"/>
    <property type="match status" value="1"/>
</dbReference>
<dbReference type="Proteomes" id="UP001732720">
    <property type="component" value="Chromosome 10"/>
</dbReference>
<evidence type="ECO:0000256" key="8">
    <source>
        <dbReference type="ARBA" id="ARBA00022801"/>
    </source>
</evidence>
<name>A0A8C0XVQ2_CASCN</name>
<dbReference type="SUPFAM" id="SSF50630">
    <property type="entry name" value="Acid proteases"/>
    <property type="match status" value="1"/>
</dbReference>
<dbReference type="GO" id="GO:0005615">
    <property type="term" value="C:extracellular space"/>
    <property type="evidence" value="ECO:0007669"/>
    <property type="project" value="TreeGrafter"/>
</dbReference>
<evidence type="ECO:0000256" key="15">
    <source>
        <dbReference type="ARBA" id="ARBA00033248"/>
    </source>
</evidence>
<evidence type="ECO:0000256" key="11">
    <source>
        <dbReference type="ARBA" id="ARBA00023733"/>
    </source>
</evidence>
<evidence type="ECO:0000256" key="5">
    <source>
        <dbReference type="ARBA" id="ARBA00022729"/>
    </source>
</evidence>
<keyword evidence="22" id="KW-1185">Reference proteome</keyword>
<evidence type="ECO:0000256" key="19">
    <source>
        <dbReference type="SAM" id="SignalP"/>
    </source>
</evidence>
<dbReference type="PANTHER" id="PTHR47966">
    <property type="entry name" value="BETA-SITE APP-CLEAVING ENZYME, ISOFORM A-RELATED"/>
    <property type="match status" value="1"/>
</dbReference>
<dbReference type="Gene3D" id="2.40.70.10">
    <property type="entry name" value="Acid Proteases"/>
    <property type="match status" value="2"/>
</dbReference>
<dbReference type="EC" id="3.4.23.3" evidence="13"/>
<dbReference type="Gene3D" id="6.10.140.60">
    <property type="match status" value="1"/>
</dbReference>
<feature type="signal peptide" evidence="19">
    <location>
        <begin position="1"/>
        <end position="16"/>
    </location>
</feature>
<evidence type="ECO:0000259" key="20">
    <source>
        <dbReference type="PROSITE" id="PS51767"/>
    </source>
</evidence>
<keyword evidence="10 17" id="KW-1015">Disulfide bond</keyword>
<dbReference type="AlphaFoldDB" id="A0A8C0XVQ2"/>
<keyword evidence="7" id="KW-0222">Digestion</keyword>
<proteinExistence type="inferred from homology"/>
<evidence type="ECO:0000256" key="3">
    <source>
        <dbReference type="ARBA" id="ARBA00022525"/>
    </source>
</evidence>
<evidence type="ECO:0000256" key="1">
    <source>
        <dbReference type="ARBA" id="ARBA00004613"/>
    </source>
</evidence>
<dbReference type="InterPro" id="IPR001461">
    <property type="entry name" value="Aspartic_peptidase_A1"/>
</dbReference>
<evidence type="ECO:0000256" key="4">
    <source>
        <dbReference type="ARBA" id="ARBA00022670"/>
    </source>
</evidence>
<dbReference type="FunFam" id="2.40.70.10:FF:000006">
    <property type="entry name" value="Cathepsin E"/>
    <property type="match status" value="1"/>
</dbReference>
<accession>A0A8C0XVQ2</accession>
<dbReference type="InterPro" id="IPR012848">
    <property type="entry name" value="Aspartic_peptidase_N"/>
</dbReference>
<comment type="catalytic activity">
    <reaction evidence="11">
        <text>More restricted specificity than pepsin A, but shows preferential cleavage at Tyr-|-Xaa bonds. High activity on hemoglobin.</text>
        <dbReference type="EC" id="3.4.23.3"/>
    </reaction>
</comment>
<evidence type="ECO:0000256" key="14">
    <source>
        <dbReference type="ARBA" id="ARBA00023821"/>
    </source>
</evidence>
<dbReference type="PRINTS" id="PR00792">
    <property type="entry name" value="PEPSIN"/>
</dbReference>
<keyword evidence="5 19" id="KW-0732">Signal</keyword>
<feature type="domain" description="Peptidase A1" evidence="20">
    <location>
        <begin position="76"/>
        <end position="388"/>
    </location>
</feature>
<sequence length="391" mass="42831">MKWIVVALLCLPLLEAAISRIPLRKVKSIRQTLKENGLLEEFLKTHKYDPAQKYRANNFGDFSVLHEPVAYMDATYFGEISIGTPPQNFLVLFDTGSSNLWVPSIYCKSLACYLHPRYNPSKSSTYHTDKKTFSLQYGTGSLTGFFGYDTLTVQNIKVPNQEFGLSEKEPGLTFLIAKFDGIMGLAYPSLSVGGATTALQGMLNEGALSSPLFSVYLGSNEGSEDGGEIIFGGVDNSLYKGDIHWASVTQKLYWQIEIEEFLVSDQASGVCSEGCQGIVDTGTSLLTVPESYLSTLMQAIGAEGNLLGEYFVSCDSIDSLPTLNFIINGVQFPLEPSAYIISDDGYCMVGIESIDISLNDQPTWILGDVFLRSYYAIFDVGNNRVGFATAV</sequence>
<keyword evidence="9" id="KW-0865">Zymogen</keyword>
<comment type="function">
    <text evidence="12">Hydrolyzes a variety of proteins.</text>
</comment>
<keyword evidence="4 18" id="KW-0645">Protease</keyword>
<evidence type="ECO:0000313" key="21">
    <source>
        <dbReference type="Ensembl" id="ENSCCNP00000033600.1"/>
    </source>
</evidence>
<dbReference type="Ensembl" id="ENSCCNT00000042121.1">
    <property type="protein sequence ID" value="ENSCCNP00000033600.1"/>
    <property type="gene ID" value="ENSCCNG00000031762.1"/>
</dbReference>
<reference evidence="23" key="2">
    <citation type="submission" date="2025-04" db="UniProtKB">
        <authorList>
            <consortium name="RefSeq"/>
        </authorList>
    </citation>
    <scope>IDENTIFICATION</scope>
    <source>
        <tissue evidence="23">Leukocyte</tissue>
    </source>
</reference>
<dbReference type="RefSeq" id="XP_020025150.1">
    <property type="nucleotide sequence ID" value="XM_020169561.1"/>
</dbReference>
<dbReference type="InterPro" id="IPR021109">
    <property type="entry name" value="Peptidase_aspartic_dom_sf"/>
</dbReference>
<evidence type="ECO:0000256" key="6">
    <source>
        <dbReference type="ARBA" id="ARBA00022750"/>
    </source>
</evidence>
<dbReference type="InterPro" id="IPR001969">
    <property type="entry name" value="Aspartic_peptidase_AS"/>
</dbReference>
<dbReference type="OrthoDB" id="771136at2759"/>
<feature type="active site" evidence="16">
    <location>
        <position position="94"/>
    </location>
</feature>
<dbReference type="GO" id="GO:0006508">
    <property type="term" value="P:proteolysis"/>
    <property type="evidence" value="ECO:0007669"/>
    <property type="project" value="UniProtKB-KW"/>
</dbReference>
<dbReference type="GO" id="GO:0004190">
    <property type="term" value="F:aspartic-type endopeptidase activity"/>
    <property type="evidence" value="ECO:0007669"/>
    <property type="project" value="UniProtKB-KW"/>
</dbReference>
<feature type="active site" evidence="16">
    <location>
        <position position="280"/>
    </location>
</feature>